<evidence type="ECO:0000259" key="1">
    <source>
        <dbReference type="Pfam" id="PF20978"/>
    </source>
</evidence>
<dbReference type="PANTHER" id="PTHR15004:SF0">
    <property type="entry name" value="GLUTAMYL-TRNA(GLN) AMIDOTRANSFERASE SUBUNIT C, MITOCHONDRIAL"/>
    <property type="match status" value="1"/>
</dbReference>
<dbReference type="AlphaFoldDB" id="A0AAN6TSP3"/>
<dbReference type="InterPro" id="IPR003837">
    <property type="entry name" value="GatC"/>
</dbReference>
<dbReference type="SUPFAM" id="SSF141000">
    <property type="entry name" value="Glu-tRNAGln amidotransferase C subunit"/>
    <property type="match status" value="1"/>
</dbReference>
<dbReference type="InterPro" id="IPR049545">
    <property type="entry name" value="Gta3_dom"/>
</dbReference>
<proteinExistence type="predicted"/>
<evidence type="ECO:0000313" key="3">
    <source>
        <dbReference type="Proteomes" id="UP001302602"/>
    </source>
</evidence>
<dbReference type="Pfam" id="PF20978">
    <property type="entry name" value="Gta3"/>
    <property type="match status" value="1"/>
</dbReference>
<dbReference type="Proteomes" id="UP001302602">
    <property type="component" value="Unassembled WGS sequence"/>
</dbReference>
<reference evidence="2" key="2">
    <citation type="submission" date="2023-05" db="EMBL/GenBank/DDBJ databases">
        <authorList>
            <consortium name="Lawrence Berkeley National Laboratory"/>
            <person name="Steindorff A."/>
            <person name="Hensen N."/>
            <person name="Bonometti L."/>
            <person name="Westerberg I."/>
            <person name="Brannstrom I.O."/>
            <person name="Guillou S."/>
            <person name="Cros-Aarteil S."/>
            <person name="Calhoun S."/>
            <person name="Haridas S."/>
            <person name="Kuo A."/>
            <person name="Mondo S."/>
            <person name="Pangilinan J."/>
            <person name="Riley R."/>
            <person name="Labutti K."/>
            <person name="Andreopoulos B."/>
            <person name="Lipzen A."/>
            <person name="Chen C."/>
            <person name="Yanf M."/>
            <person name="Daum C."/>
            <person name="Ng V."/>
            <person name="Clum A."/>
            <person name="Ohm R."/>
            <person name="Martin F."/>
            <person name="Silar P."/>
            <person name="Natvig D."/>
            <person name="Lalanne C."/>
            <person name="Gautier V."/>
            <person name="Ament-Velasquez S.L."/>
            <person name="Kruys A."/>
            <person name="Hutchinson M.I."/>
            <person name="Powell A.J."/>
            <person name="Barry K."/>
            <person name="Miller A.N."/>
            <person name="Grigoriev I.V."/>
            <person name="Debuchy R."/>
            <person name="Gladieux P."/>
            <person name="Thoren M.H."/>
            <person name="Johannesson H."/>
        </authorList>
    </citation>
    <scope>NUCLEOTIDE SEQUENCE</scope>
    <source>
        <strain evidence="2">CBS 731.68</strain>
    </source>
</reference>
<reference evidence="2" key="1">
    <citation type="journal article" date="2023" name="Mol. Phylogenet. Evol.">
        <title>Genome-scale phylogeny and comparative genomics of the fungal order Sordariales.</title>
        <authorList>
            <person name="Hensen N."/>
            <person name="Bonometti L."/>
            <person name="Westerberg I."/>
            <person name="Brannstrom I.O."/>
            <person name="Guillou S."/>
            <person name="Cros-Aarteil S."/>
            <person name="Calhoun S."/>
            <person name="Haridas S."/>
            <person name="Kuo A."/>
            <person name="Mondo S."/>
            <person name="Pangilinan J."/>
            <person name="Riley R."/>
            <person name="LaButti K."/>
            <person name="Andreopoulos B."/>
            <person name="Lipzen A."/>
            <person name="Chen C."/>
            <person name="Yan M."/>
            <person name="Daum C."/>
            <person name="Ng V."/>
            <person name="Clum A."/>
            <person name="Steindorff A."/>
            <person name="Ohm R.A."/>
            <person name="Martin F."/>
            <person name="Silar P."/>
            <person name="Natvig D.O."/>
            <person name="Lalanne C."/>
            <person name="Gautier V."/>
            <person name="Ament-Velasquez S.L."/>
            <person name="Kruys A."/>
            <person name="Hutchinson M.I."/>
            <person name="Powell A.J."/>
            <person name="Barry K."/>
            <person name="Miller A.N."/>
            <person name="Grigoriev I.V."/>
            <person name="Debuchy R."/>
            <person name="Gladieux P."/>
            <person name="Hiltunen Thoren M."/>
            <person name="Johannesson H."/>
        </authorList>
    </citation>
    <scope>NUCLEOTIDE SEQUENCE</scope>
    <source>
        <strain evidence="2">CBS 731.68</strain>
    </source>
</reference>
<dbReference type="GO" id="GO:0070681">
    <property type="term" value="P:glutaminyl-tRNAGln biosynthesis via transamidation"/>
    <property type="evidence" value="ECO:0007669"/>
    <property type="project" value="TreeGrafter"/>
</dbReference>
<keyword evidence="3" id="KW-1185">Reference proteome</keyword>
<feature type="non-terminal residue" evidence="2">
    <location>
        <position position="1"/>
    </location>
</feature>
<dbReference type="GeneID" id="87824515"/>
<protein>
    <recommendedName>
        <fullName evidence="1">Glutamyl-tRNA amidotransferase complex subunit Gta3 domain-containing protein</fullName>
    </recommendedName>
</protein>
<organism evidence="2 3">
    <name type="scientific">Parathielavia appendiculata</name>
    <dbReference type="NCBI Taxonomy" id="2587402"/>
    <lineage>
        <taxon>Eukaryota</taxon>
        <taxon>Fungi</taxon>
        <taxon>Dikarya</taxon>
        <taxon>Ascomycota</taxon>
        <taxon>Pezizomycotina</taxon>
        <taxon>Sordariomycetes</taxon>
        <taxon>Sordariomycetidae</taxon>
        <taxon>Sordariales</taxon>
        <taxon>Chaetomiaceae</taxon>
        <taxon>Parathielavia</taxon>
    </lineage>
</organism>
<dbReference type="GO" id="GO:0032543">
    <property type="term" value="P:mitochondrial translation"/>
    <property type="evidence" value="ECO:0007669"/>
    <property type="project" value="TreeGrafter"/>
</dbReference>
<feature type="non-terminal residue" evidence="2">
    <location>
        <position position="143"/>
    </location>
</feature>
<name>A0AAN6TSP3_9PEZI</name>
<comment type="caution">
    <text evidence="2">The sequence shown here is derived from an EMBL/GenBank/DDBJ whole genome shotgun (WGS) entry which is preliminary data.</text>
</comment>
<dbReference type="InterPro" id="IPR036113">
    <property type="entry name" value="Asp/Glu-ADT_sf_sub_c"/>
</dbReference>
<gene>
    <name evidence="2" type="ORF">N657DRAFT_532767</name>
</gene>
<sequence>PSEKEKEEEPTKITPQTLSHLLRLSALPEPSTPAESSAMLQTLHAQLHFVRDIQRVDTTGVEPLSSIRDETPEGIREATVALATLQHALAEEEVYGRCKRPRRMRSKGTGGGAVRKVEEGVEDWDVLGCAAETVGRYFVVRSG</sequence>
<dbReference type="GO" id="GO:0006450">
    <property type="term" value="P:regulation of translational fidelity"/>
    <property type="evidence" value="ECO:0007669"/>
    <property type="project" value="InterPro"/>
</dbReference>
<accession>A0AAN6TSP3</accession>
<dbReference type="GO" id="GO:0005739">
    <property type="term" value="C:mitochondrion"/>
    <property type="evidence" value="ECO:0007669"/>
    <property type="project" value="TreeGrafter"/>
</dbReference>
<dbReference type="GO" id="GO:0030956">
    <property type="term" value="C:glutamyl-tRNA(Gln) amidotransferase complex"/>
    <property type="evidence" value="ECO:0007669"/>
    <property type="project" value="TreeGrafter"/>
</dbReference>
<dbReference type="RefSeq" id="XP_062643772.1">
    <property type="nucleotide sequence ID" value="XM_062787745.1"/>
</dbReference>
<dbReference type="PANTHER" id="PTHR15004">
    <property type="entry name" value="GLUTAMYL-TRNA(GLN) AMIDOTRANSFERASE SUBUNIT C, MITOCHONDRIAL"/>
    <property type="match status" value="1"/>
</dbReference>
<evidence type="ECO:0000313" key="2">
    <source>
        <dbReference type="EMBL" id="KAK4120000.1"/>
    </source>
</evidence>
<dbReference type="EMBL" id="MU853242">
    <property type="protein sequence ID" value="KAK4120000.1"/>
    <property type="molecule type" value="Genomic_DNA"/>
</dbReference>
<feature type="domain" description="Glutamyl-tRNA amidotransferase complex subunit Gta3" evidence="1">
    <location>
        <begin position="10"/>
        <end position="64"/>
    </location>
</feature>